<reference evidence="6 7" key="1">
    <citation type="submission" date="2018-01" db="EMBL/GenBank/DDBJ databases">
        <title>Draft genome sequence of Jiangella sp. GTF31.</title>
        <authorList>
            <person name="Sahin N."/>
            <person name="Ay H."/>
            <person name="Saygin H."/>
        </authorList>
    </citation>
    <scope>NUCLEOTIDE SEQUENCE [LARGE SCALE GENOMIC DNA]</scope>
    <source>
        <strain evidence="6 7">GTF31</strain>
    </source>
</reference>
<dbReference type="Gene3D" id="3.40.50.2300">
    <property type="match status" value="2"/>
</dbReference>
<protein>
    <submittedName>
        <fullName evidence="6">LacI family transcriptional regulator</fullName>
    </submittedName>
</protein>
<evidence type="ECO:0000256" key="4">
    <source>
        <dbReference type="SAM" id="MobiDB-lite"/>
    </source>
</evidence>
<dbReference type="SUPFAM" id="SSF47413">
    <property type="entry name" value="lambda repressor-like DNA-binding domains"/>
    <property type="match status" value="1"/>
</dbReference>
<dbReference type="SUPFAM" id="SSF53822">
    <property type="entry name" value="Periplasmic binding protein-like I"/>
    <property type="match status" value="1"/>
</dbReference>
<dbReference type="PANTHER" id="PTHR30146:SF155">
    <property type="entry name" value="ALANINE RACEMASE"/>
    <property type="match status" value="1"/>
</dbReference>
<accession>A0A2W2CPQ8</accession>
<sequence length="345" mass="36966">MAGRKTTIADVAQRAGVSKGLVSFALNGRPGVSPETRERILSVAHDMGWQPDARARALSTNRSLAYGLVLSRNPSVLSSDPFFPTFISGVERAISGPGHVLVLSVVESLERELETYRSLLESGRVDGVFLTDVRRDDPRLALVQELSAHAVVLGHPRVDAGFPTLSVSDEAALDALVAHLVALGHHELGLVVGPSHMLHAERWRDSLVAAATTRGLRTPRIVETDFSAEMGLAATRELLEGRTPPTAIVYANDHMALAGLGHARRAGIEVPRELSIVGYGDSDMTRYAYPSLTTVSVDVAEWGYRAAQLLMSQVEGGTDDVGQPPPARLEVRESTASVPERPVGP</sequence>
<proteinExistence type="predicted"/>
<dbReference type="PANTHER" id="PTHR30146">
    <property type="entry name" value="LACI-RELATED TRANSCRIPTIONAL REPRESSOR"/>
    <property type="match status" value="1"/>
</dbReference>
<dbReference type="EMBL" id="POTW01000042">
    <property type="protein sequence ID" value="PZF82203.1"/>
    <property type="molecule type" value="Genomic_DNA"/>
</dbReference>
<dbReference type="InterPro" id="IPR010982">
    <property type="entry name" value="Lambda_DNA-bd_dom_sf"/>
</dbReference>
<dbReference type="CDD" id="cd06267">
    <property type="entry name" value="PBP1_LacI_sugar_binding-like"/>
    <property type="match status" value="1"/>
</dbReference>
<dbReference type="CDD" id="cd01392">
    <property type="entry name" value="HTH_LacI"/>
    <property type="match status" value="1"/>
</dbReference>
<dbReference type="GO" id="GO:0003700">
    <property type="term" value="F:DNA-binding transcription factor activity"/>
    <property type="evidence" value="ECO:0007669"/>
    <property type="project" value="TreeGrafter"/>
</dbReference>
<evidence type="ECO:0000256" key="2">
    <source>
        <dbReference type="ARBA" id="ARBA00023125"/>
    </source>
</evidence>
<dbReference type="Pfam" id="PF13377">
    <property type="entry name" value="Peripla_BP_3"/>
    <property type="match status" value="1"/>
</dbReference>
<comment type="caution">
    <text evidence="6">The sequence shown here is derived from an EMBL/GenBank/DDBJ whole genome shotgun (WGS) entry which is preliminary data.</text>
</comment>
<dbReference type="PROSITE" id="PS50932">
    <property type="entry name" value="HTH_LACI_2"/>
    <property type="match status" value="1"/>
</dbReference>
<dbReference type="SMART" id="SM00354">
    <property type="entry name" value="HTH_LACI"/>
    <property type="match status" value="1"/>
</dbReference>
<evidence type="ECO:0000313" key="6">
    <source>
        <dbReference type="EMBL" id="PZF82203.1"/>
    </source>
</evidence>
<evidence type="ECO:0000259" key="5">
    <source>
        <dbReference type="PROSITE" id="PS50932"/>
    </source>
</evidence>
<keyword evidence="1" id="KW-0805">Transcription regulation</keyword>
<feature type="region of interest" description="Disordered" evidence="4">
    <location>
        <begin position="315"/>
        <end position="345"/>
    </location>
</feature>
<dbReference type="RefSeq" id="WP_111255941.1">
    <property type="nucleotide sequence ID" value="NZ_POTW01000042.1"/>
</dbReference>
<dbReference type="InterPro" id="IPR028082">
    <property type="entry name" value="Peripla_BP_I"/>
</dbReference>
<dbReference type="Pfam" id="PF00356">
    <property type="entry name" value="LacI"/>
    <property type="match status" value="1"/>
</dbReference>
<feature type="domain" description="HTH lacI-type" evidence="5">
    <location>
        <begin position="6"/>
        <end position="60"/>
    </location>
</feature>
<organism evidence="6 7">
    <name type="scientific">Jiangella anatolica</name>
    <dbReference type="NCBI Taxonomy" id="2670374"/>
    <lineage>
        <taxon>Bacteria</taxon>
        <taxon>Bacillati</taxon>
        <taxon>Actinomycetota</taxon>
        <taxon>Actinomycetes</taxon>
        <taxon>Jiangellales</taxon>
        <taxon>Jiangellaceae</taxon>
        <taxon>Jiangella</taxon>
    </lineage>
</organism>
<dbReference type="AlphaFoldDB" id="A0A2W2CPQ8"/>
<evidence type="ECO:0000256" key="1">
    <source>
        <dbReference type="ARBA" id="ARBA00023015"/>
    </source>
</evidence>
<keyword evidence="7" id="KW-1185">Reference proteome</keyword>
<dbReference type="InterPro" id="IPR046335">
    <property type="entry name" value="LacI/GalR-like_sensor"/>
</dbReference>
<dbReference type="GO" id="GO:0000976">
    <property type="term" value="F:transcription cis-regulatory region binding"/>
    <property type="evidence" value="ECO:0007669"/>
    <property type="project" value="TreeGrafter"/>
</dbReference>
<keyword evidence="2" id="KW-0238">DNA-binding</keyword>
<dbReference type="InterPro" id="IPR000843">
    <property type="entry name" value="HTH_LacI"/>
</dbReference>
<keyword evidence="3" id="KW-0804">Transcription</keyword>
<evidence type="ECO:0000256" key="3">
    <source>
        <dbReference type="ARBA" id="ARBA00023163"/>
    </source>
</evidence>
<gene>
    <name evidence="6" type="ORF">C1I92_17510</name>
</gene>
<dbReference type="Gene3D" id="1.10.260.40">
    <property type="entry name" value="lambda repressor-like DNA-binding domains"/>
    <property type="match status" value="1"/>
</dbReference>
<evidence type="ECO:0000313" key="7">
    <source>
        <dbReference type="Proteomes" id="UP000248764"/>
    </source>
</evidence>
<name>A0A2W2CPQ8_9ACTN</name>
<dbReference type="Proteomes" id="UP000248764">
    <property type="component" value="Unassembled WGS sequence"/>
</dbReference>